<sequence>MEDPDFFCPDDVDALLREAETFEEACDNLPFLHSSSCSSSDRVDARGPLSDGEDPSASIGSRKRGVDESREKSQQGRQSVRRGGRDVARRFQETHVEVINCDEEEDDQVSPASSPWPPSKRFKSLEETEAANLASSSSSLNADDPDAEAVLTSAYGPLAFGFDDWGPIPSVTHWCACEGQHARPRITAPSLSCSGEFFASPHDLRERVYRSSLDAKHFALPPLSLASLIPPVGLAEFSSHSASASGEEGKAGREEHGPASVASSKAVAAARSAHAHQKSIRVFPVDVRGGGIPFFLRMLTPQEEQQRLHPTDRTCGSSAAYDDETGGRRATSEKRGRTLRRPIQEILREAMEEEAAEAAEKAAEAAEEEDACASEVPSWRDKSSEEGRGGAREVVRQWTEKYRARKVVDLLSAPAANRSVLLWLHRWRQRLQKRGMKRDKAGKKESENEEREKRRKLLQATRESDAGRVLRNEGAEDPDENLPRILLLGGPPGIGKTTLAHVCARHFGFDVVEVNGSDDRSRATLLPLVMNCVTGADSFFHRKKQEKALRAAATHHGERRLAETEKEAEKRKCERSKKPILLVIDEIDGAAAAGGEGADSVVDVIARLVKRKDDKGKPFIKRPVICICNDLYARVLRPLREVAQILNLAAPPRNVLAERLAEILKENRLTASRQLLEQLIDIFDGDVRACINALDFLSRKSLTAGFRELREEDLELCAVGKDRERHVQDFVRFVFTPSRAHAPLATAADGFSSTPKAPSFLEMFNALAPAVDSHLAPSLLQESFTQVVHSDWTLDKVAYGTELLAFSDCCSCPSLLASRVSVGGVAPTGTESALSSLTAGSLLPFSLFASHFCVSPSTQSFFHSFGAPGKSGGAGPLVSPSLCLYRFHRTKKQACKASIASLASALSRKRRVVSSSSLPLSSVGDSEGDNSGADASTAALAAAASTDVLRLAFVRDTVSSLVWLAVPTQRHRTDFTRLPPFATLPSIEARRGAGGGRRQEAGEARRGPSERQRDAEEDGDKGRGTAGVWGGPGEAESQKKILEAVFAEVQRQHPTTSLPRIALGSLHPSALDSADMEVGSRPPGHCSGEEIPLGVRVLSRMTALLTAYGLSFIEVRHENEVSEFPHKRIHSSYRLEPPLDLLLSLDDCRMQLTNYKQAQQRRQGGTARPSQSSLSLFSSASEPAASISVSGLPRAPAPFGSPLSASNKNQADDFVSAFLVPRLHPLASLSDRACSFLMVAKRLLNDDGLSPLSGVLVKENKARSTKKGMNKGKSKRPDDRQETSFSFLAKRRPDSQATLAAAIVLVRHVGWVAFMRETGRGRRQGFGAALSGGSTLPGEKETAGGSSGQGPHKLNGGASSHAYADAECRRGDAEVTRVGAAAGNDLNVPGMVWGTTENAGVSPQLPFSQRGRKHGENHRGGLDVCGNDHGQGKAEEAGLAIQRMSFKDFLAEQTAVAHTIRRFGCVVHLLPASQKASKNEKEKGVGNIGTRSLVMCLLQRQQKSVKGMDQKEEQNGRGDGAAEPRDQREKADGKAGQCTGTQEANGDTQAKENHPKKDNDSFCVIRNVADMYRASTNGYFKFLEGRCNAVVQAVSDDLFL</sequence>
<keyword evidence="3" id="KW-0067">ATP-binding</keyword>
<dbReference type="GO" id="GO:0005524">
    <property type="term" value="F:ATP binding"/>
    <property type="evidence" value="ECO:0007669"/>
    <property type="project" value="UniProtKB-KW"/>
</dbReference>
<organism evidence="6 7">
    <name type="scientific">Toxoplasma gondii GAB2-2007-GAL-DOM2</name>
    <dbReference type="NCBI Taxonomy" id="1130820"/>
    <lineage>
        <taxon>Eukaryota</taxon>
        <taxon>Sar</taxon>
        <taxon>Alveolata</taxon>
        <taxon>Apicomplexa</taxon>
        <taxon>Conoidasida</taxon>
        <taxon>Coccidia</taxon>
        <taxon>Eucoccidiorida</taxon>
        <taxon>Eimeriorina</taxon>
        <taxon>Sarcocystidae</taxon>
        <taxon>Toxoplasma</taxon>
    </lineage>
</organism>
<evidence type="ECO:0000256" key="3">
    <source>
        <dbReference type="ARBA" id="ARBA00022840"/>
    </source>
</evidence>
<feature type="compositionally biased region" description="Polar residues" evidence="4">
    <location>
        <begin position="1538"/>
        <end position="1548"/>
    </location>
</feature>
<feature type="compositionally biased region" description="Basic and acidic residues" evidence="4">
    <location>
        <begin position="438"/>
        <end position="452"/>
    </location>
</feature>
<evidence type="ECO:0000256" key="4">
    <source>
        <dbReference type="SAM" id="MobiDB-lite"/>
    </source>
</evidence>
<feature type="region of interest" description="Disordered" evidence="4">
    <location>
        <begin position="986"/>
        <end position="1034"/>
    </location>
</feature>
<proteinExistence type="predicted"/>
<dbReference type="InterPro" id="IPR047854">
    <property type="entry name" value="RFC_lid"/>
</dbReference>
<feature type="compositionally biased region" description="Basic and acidic residues" evidence="4">
    <location>
        <begin position="64"/>
        <end position="74"/>
    </location>
</feature>
<feature type="region of interest" description="Disordered" evidence="4">
    <location>
        <begin position="1260"/>
        <end position="1289"/>
    </location>
</feature>
<feature type="region of interest" description="Disordered" evidence="4">
    <location>
        <begin position="240"/>
        <end position="265"/>
    </location>
</feature>
<name>A0A086KGS3_TOXGO</name>
<dbReference type="EMBL" id="AHZU02000505">
    <property type="protein sequence ID" value="KFG43591.1"/>
    <property type="molecule type" value="Genomic_DNA"/>
</dbReference>
<dbReference type="GO" id="GO:0006260">
    <property type="term" value="P:DNA replication"/>
    <property type="evidence" value="ECO:0007669"/>
    <property type="project" value="UniProtKB-KW"/>
</dbReference>
<feature type="compositionally biased region" description="Basic and acidic residues" evidence="4">
    <location>
        <begin position="325"/>
        <end position="336"/>
    </location>
</feature>
<feature type="compositionally biased region" description="Basic and acidic residues" evidence="4">
    <location>
        <begin position="83"/>
        <end position="96"/>
    </location>
</feature>
<evidence type="ECO:0000256" key="1">
    <source>
        <dbReference type="ARBA" id="ARBA00022705"/>
    </source>
</evidence>
<dbReference type="OrthoDB" id="2195431at2759"/>
<dbReference type="InterPro" id="IPR003593">
    <property type="entry name" value="AAA+_ATPase"/>
</dbReference>
<dbReference type="PANTHER" id="PTHR23389:SF3">
    <property type="entry name" value="CHROMOSOME TRANSMISSION FIDELITY PROTEIN 18 HOMOLOG"/>
    <property type="match status" value="1"/>
</dbReference>
<evidence type="ECO:0000313" key="6">
    <source>
        <dbReference type="EMBL" id="KFG43591.1"/>
    </source>
</evidence>
<keyword evidence="2" id="KW-0547">Nucleotide-binding</keyword>
<feature type="region of interest" description="Disordered" evidence="4">
    <location>
        <begin position="303"/>
        <end position="336"/>
    </location>
</feature>
<feature type="compositionally biased region" description="Basic residues" evidence="4">
    <location>
        <begin position="1263"/>
        <end position="1274"/>
    </location>
</feature>
<feature type="region of interest" description="Disordered" evidence="4">
    <location>
        <begin position="368"/>
        <end position="390"/>
    </location>
</feature>
<dbReference type="CDD" id="cd00009">
    <property type="entry name" value="AAA"/>
    <property type="match status" value="1"/>
</dbReference>
<feature type="region of interest" description="Disordered" evidence="4">
    <location>
        <begin position="30"/>
        <end position="124"/>
    </location>
</feature>
<dbReference type="CDD" id="cd18140">
    <property type="entry name" value="HLD_clamp_RFC"/>
    <property type="match status" value="1"/>
</dbReference>
<feature type="compositionally biased region" description="Basic and acidic residues" evidence="4">
    <location>
        <begin position="1506"/>
        <end position="1533"/>
    </location>
</feature>
<feature type="region of interest" description="Disordered" evidence="4">
    <location>
        <begin position="1504"/>
        <end position="1559"/>
    </location>
</feature>
<feature type="compositionally biased region" description="Gly residues" evidence="4">
    <location>
        <begin position="1024"/>
        <end position="1033"/>
    </location>
</feature>
<feature type="compositionally biased region" description="Basic and acidic residues" evidence="4">
    <location>
        <begin position="378"/>
        <end position="390"/>
    </location>
</feature>
<gene>
    <name evidence="6" type="ORF">TGDOM2_270900</name>
</gene>
<feature type="region of interest" description="Disordered" evidence="4">
    <location>
        <begin position="1323"/>
        <end position="1359"/>
    </location>
</feature>
<dbReference type="InterPro" id="IPR027417">
    <property type="entry name" value="P-loop_NTPase"/>
</dbReference>
<comment type="caution">
    <text evidence="6">The sequence shown here is derived from an EMBL/GenBank/DDBJ whole genome shotgun (WGS) entry which is preliminary data.</text>
</comment>
<accession>A0A086KGS3</accession>
<evidence type="ECO:0000259" key="5">
    <source>
        <dbReference type="SMART" id="SM00382"/>
    </source>
</evidence>
<dbReference type="GO" id="GO:0016887">
    <property type="term" value="F:ATP hydrolysis activity"/>
    <property type="evidence" value="ECO:0007669"/>
    <property type="project" value="InterPro"/>
</dbReference>
<dbReference type="Gene3D" id="3.40.50.300">
    <property type="entry name" value="P-loop containing nucleotide triphosphate hydrolases"/>
    <property type="match status" value="1"/>
</dbReference>
<protein>
    <submittedName>
        <fullName evidence="6">ATPase, AAA family protein</fullName>
    </submittedName>
</protein>
<dbReference type="Pfam" id="PF00004">
    <property type="entry name" value="AAA"/>
    <property type="match status" value="1"/>
</dbReference>
<dbReference type="SMART" id="SM00382">
    <property type="entry name" value="AAA"/>
    <property type="match status" value="1"/>
</dbReference>
<feature type="compositionally biased region" description="Basic and acidic residues" evidence="4">
    <location>
        <begin position="247"/>
        <end position="257"/>
    </location>
</feature>
<evidence type="ECO:0000313" key="7">
    <source>
        <dbReference type="Proteomes" id="UP000028837"/>
    </source>
</evidence>
<dbReference type="GO" id="GO:0003677">
    <property type="term" value="F:DNA binding"/>
    <property type="evidence" value="ECO:0007669"/>
    <property type="project" value="TreeGrafter"/>
</dbReference>
<dbReference type="SUPFAM" id="SSF52540">
    <property type="entry name" value="P-loop containing nucleoside triphosphate hydrolases"/>
    <property type="match status" value="1"/>
</dbReference>
<feature type="compositionally biased region" description="Basic and acidic residues" evidence="4">
    <location>
        <begin position="1549"/>
        <end position="1559"/>
    </location>
</feature>
<dbReference type="Proteomes" id="UP000028837">
    <property type="component" value="Unassembled WGS sequence"/>
</dbReference>
<evidence type="ECO:0000256" key="2">
    <source>
        <dbReference type="ARBA" id="ARBA00022741"/>
    </source>
</evidence>
<keyword evidence="1" id="KW-0235">DNA replication</keyword>
<feature type="domain" description="AAA+ ATPase" evidence="5">
    <location>
        <begin position="482"/>
        <end position="652"/>
    </location>
</feature>
<dbReference type="GO" id="GO:0005634">
    <property type="term" value="C:nucleus"/>
    <property type="evidence" value="ECO:0007669"/>
    <property type="project" value="TreeGrafter"/>
</dbReference>
<reference evidence="6 7" key="1">
    <citation type="submission" date="2014-02" db="EMBL/GenBank/DDBJ databases">
        <authorList>
            <person name="Sibley D."/>
            <person name="Venepally P."/>
            <person name="Karamycheva S."/>
            <person name="Hadjithomas M."/>
            <person name="Khan A."/>
            <person name="Brunk B."/>
            <person name="Roos D."/>
            <person name="Caler E."/>
            <person name="Lorenzi H."/>
        </authorList>
    </citation>
    <scope>NUCLEOTIDE SEQUENCE [LARGE SCALE GENOMIC DNA]</scope>
    <source>
        <strain evidence="6 7">GAB2-2007-GAL-DOM2</strain>
    </source>
</reference>
<dbReference type="VEuPathDB" id="ToxoDB:TGDOM2_270900"/>
<feature type="compositionally biased region" description="Basic and acidic residues" evidence="4">
    <location>
        <begin position="462"/>
        <end position="474"/>
    </location>
</feature>
<feature type="compositionally biased region" description="Basic and acidic residues" evidence="4">
    <location>
        <begin position="997"/>
        <end position="1014"/>
    </location>
</feature>
<dbReference type="Gene3D" id="1.10.8.60">
    <property type="match status" value="1"/>
</dbReference>
<feature type="region of interest" description="Disordered" evidence="4">
    <location>
        <begin position="434"/>
        <end position="477"/>
    </location>
</feature>
<dbReference type="PANTHER" id="PTHR23389">
    <property type="entry name" value="CHROMOSOME TRANSMISSION FIDELITY FACTOR 18"/>
    <property type="match status" value="1"/>
</dbReference>
<dbReference type="InterPro" id="IPR003959">
    <property type="entry name" value="ATPase_AAA_core"/>
</dbReference>